<name>A0ABQ5AC55_9ASTR</name>
<evidence type="ECO:0000313" key="2">
    <source>
        <dbReference type="EMBL" id="GJS99628.1"/>
    </source>
</evidence>
<organism evidence="2 3">
    <name type="scientific">Tanacetum coccineum</name>
    <dbReference type="NCBI Taxonomy" id="301880"/>
    <lineage>
        <taxon>Eukaryota</taxon>
        <taxon>Viridiplantae</taxon>
        <taxon>Streptophyta</taxon>
        <taxon>Embryophyta</taxon>
        <taxon>Tracheophyta</taxon>
        <taxon>Spermatophyta</taxon>
        <taxon>Magnoliopsida</taxon>
        <taxon>eudicotyledons</taxon>
        <taxon>Gunneridae</taxon>
        <taxon>Pentapetalae</taxon>
        <taxon>asterids</taxon>
        <taxon>campanulids</taxon>
        <taxon>Asterales</taxon>
        <taxon>Asteraceae</taxon>
        <taxon>Asteroideae</taxon>
        <taxon>Anthemideae</taxon>
        <taxon>Anthemidinae</taxon>
        <taxon>Tanacetum</taxon>
    </lineage>
</organism>
<evidence type="ECO:0000313" key="3">
    <source>
        <dbReference type="Proteomes" id="UP001151760"/>
    </source>
</evidence>
<dbReference type="EMBL" id="BQNB010012132">
    <property type="protein sequence ID" value="GJS99628.1"/>
    <property type="molecule type" value="Genomic_DNA"/>
</dbReference>
<accession>A0ABQ5AC55</accession>
<feature type="compositionally biased region" description="Acidic residues" evidence="1">
    <location>
        <begin position="205"/>
        <end position="219"/>
    </location>
</feature>
<feature type="region of interest" description="Disordered" evidence="1">
    <location>
        <begin position="205"/>
        <end position="224"/>
    </location>
</feature>
<proteinExistence type="predicted"/>
<sequence length="244" mass="27792">MVVRSLAGYGAYLHDAKMTPIKADYDGQVESSHLRIMLFIELETRYLHHSWNQVDKDMIADENVSQALIEHDDAVEHTEEMSTEKSPQADGQKKTHQVNFNFDLLHQEFYNLCSEVLNSIENDGELGTNWGTSNLASNGANSSGSSFWNVETSSTSTTPIVDQIGKLEKLIIKGKVTLVDDDSKPPKRLIIQVIMRVRMRDTYESGDYDEDPYDDDMYEGQDLPDKIQDICDNLDIRVRGRRKK</sequence>
<reference evidence="2" key="2">
    <citation type="submission" date="2022-01" db="EMBL/GenBank/DDBJ databases">
        <authorList>
            <person name="Yamashiro T."/>
            <person name="Shiraishi A."/>
            <person name="Satake H."/>
            <person name="Nakayama K."/>
        </authorList>
    </citation>
    <scope>NUCLEOTIDE SEQUENCE</scope>
</reference>
<gene>
    <name evidence="2" type="ORF">Tco_0820798</name>
</gene>
<protein>
    <submittedName>
        <fullName evidence="2">Uncharacterized protein</fullName>
    </submittedName>
</protein>
<reference evidence="2" key="1">
    <citation type="journal article" date="2022" name="Int. J. Mol. Sci.">
        <title>Draft Genome of Tanacetum Coccineum: Genomic Comparison of Closely Related Tanacetum-Family Plants.</title>
        <authorList>
            <person name="Yamashiro T."/>
            <person name="Shiraishi A."/>
            <person name="Nakayama K."/>
            <person name="Satake H."/>
        </authorList>
    </citation>
    <scope>NUCLEOTIDE SEQUENCE</scope>
</reference>
<dbReference type="Proteomes" id="UP001151760">
    <property type="component" value="Unassembled WGS sequence"/>
</dbReference>
<evidence type="ECO:0000256" key="1">
    <source>
        <dbReference type="SAM" id="MobiDB-lite"/>
    </source>
</evidence>
<comment type="caution">
    <text evidence="2">The sequence shown here is derived from an EMBL/GenBank/DDBJ whole genome shotgun (WGS) entry which is preliminary data.</text>
</comment>
<keyword evidence="3" id="KW-1185">Reference proteome</keyword>